<dbReference type="EMBL" id="JX182369">
    <property type="protein sequence ID" value="AFU62016.1"/>
    <property type="molecule type" value="Genomic_DNA"/>
</dbReference>
<keyword evidence="2" id="KW-1185">Reference proteome</keyword>
<dbReference type="Pfam" id="PF23852">
    <property type="entry name" value="DUF7215"/>
    <property type="match status" value="1"/>
</dbReference>
<proteinExistence type="predicted"/>
<evidence type="ECO:0000313" key="1">
    <source>
        <dbReference type="EMBL" id="AFU62016.1"/>
    </source>
</evidence>
<accession>K4HY32</accession>
<name>K4HY32_9CAUD</name>
<gene>
    <name evidence="1" type="ORF">phiHau3_39</name>
</gene>
<sequence>MIGFMGSDLTQDERNALWDEQEAFFAYIEDRDADLATTLAVEELYEVRL</sequence>
<dbReference type="Proteomes" id="UP000008042">
    <property type="component" value="Segment"/>
</dbReference>
<dbReference type="KEGG" id="vg:13826680"/>
<organism evidence="1 2">
    <name type="scientific">Streptomyces phage phiHau3</name>
    <dbReference type="NCBI Taxonomy" id="1204524"/>
    <lineage>
        <taxon>Viruses</taxon>
        <taxon>Duplodnaviria</taxon>
        <taxon>Heunggongvirae</taxon>
        <taxon>Uroviricota</taxon>
        <taxon>Caudoviricetes</taxon>
        <taxon>Arquatrovirinae</taxon>
        <taxon>Hautrevirus</taxon>
        <taxon>Hautrevirus hau3</taxon>
    </lineage>
</organism>
<evidence type="ECO:0000313" key="2">
    <source>
        <dbReference type="Proteomes" id="UP000008042"/>
    </source>
</evidence>
<dbReference type="RefSeq" id="YP_006906214.1">
    <property type="nucleotide sequence ID" value="NC_018836.1"/>
</dbReference>
<reference evidence="2" key="1">
    <citation type="submission" date="2012-06" db="EMBL/GenBank/DDBJ databases">
        <authorList>
            <person name="Smith M.C.M."/>
            <person name="Hendrix R."/>
            <person name="Hatfull G.F."/>
            <person name="Buttner M.J."/>
            <person name="Bibb M.J."/>
        </authorList>
    </citation>
    <scope>NUCLEOTIDE SEQUENCE [LARGE SCALE GENOMIC DNA]</scope>
</reference>
<protein>
    <submittedName>
        <fullName evidence="1">Uncharacterized protein</fullName>
    </submittedName>
</protein>
<dbReference type="InterPro" id="IPR055639">
    <property type="entry name" value="DUF7215"/>
</dbReference>
<dbReference type="GeneID" id="13826680"/>